<feature type="domain" description="Translation elongation factor EFTu-like" evidence="3">
    <location>
        <begin position="2"/>
        <end position="68"/>
    </location>
</feature>
<feature type="domain" description="Translation elongation factor SelB winged helix type 2" evidence="4">
    <location>
        <begin position="257"/>
        <end position="309"/>
    </location>
</feature>
<evidence type="ECO:0008006" key="8">
    <source>
        <dbReference type="Google" id="ProtNLM"/>
    </source>
</evidence>
<dbReference type="InterPro" id="IPR009000">
    <property type="entry name" value="Transl_B-barrel_sf"/>
</dbReference>
<dbReference type="SUPFAM" id="SSF50465">
    <property type="entry name" value="EF-Tu/eEF-1alpha/eIF2-gamma C-terminal domain"/>
    <property type="match status" value="1"/>
</dbReference>
<dbReference type="Pfam" id="PF09106">
    <property type="entry name" value="WHD_2nd_SelB"/>
    <property type="match status" value="1"/>
</dbReference>
<evidence type="ECO:0000259" key="4">
    <source>
        <dbReference type="Pfam" id="PF09106"/>
    </source>
</evidence>
<dbReference type="Gene3D" id="2.40.30.10">
    <property type="entry name" value="Translation factors"/>
    <property type="match status" value="2"/>
</dbReference>
<organism evidence="7">
    <name type="scientific">marine sediment metagenome</name>
    <dbReference type="NCBI Taxonomy" id="412755"/>
    <lineage>
        <taxon>unclassified sequences</taxon>
        <taxon>metagenomes</taxon>
        <taxon>ecological metagenomes</taxon>
    </lineage>
</organism>
<sequence length="433" mass="47451">AKVVTGTVIAGSFSVGQEVEVQPVGLRSRIRGLQTHGQKVQLAPPGRRTAVNLTGVAVEELERGMVLAAPGWLRPATVLDVRLHTVRYLRRPLRHNITVTFHTGSAEVEGRLLLLDRDEVPPGEAAWAQVRLAAPVAAVNGDRFVIRDPNDTLGGGRVVDTQARRHRRFHEATIGKLEAMERGSPGEVVLMAVAASEPVTLRELASGLDLAAVEVHSAVEATIESGDLLALDGQPLTEGTLLFSAAGLAALTDRMTDSLTEYHRQSPLRRGMPREELRSRLRLDSRAFDQLVALWAGRGDVKEGGGWVSHPEHEPHPDAGQQKRAGELLAALRAQPFSPPAPKDEDDLLSYLEDRGDIVWVDEGIVFASEAYREMVERVVAHLKERQTVTLAQVRDLLGTSRKYAQALLENMDQERITRRVGDERVLRGGVNR</sequence>
<evidence type="ECO:0000313" key="7">
    <source>
        <dbReference type="EMBL" id="KKL54505.1"/>
    </source>
</evidence>
<dbReference type="GO" id="GO:0001514">
    <property type="term" value="P:selenocysteine incorporation"/>
    <property type="evidence" value="ECO:0007669"/>
    <property type="project" value="InterPro"/>
</dbReference>
<reference evidence="7" key="1">
    <citation type="journal article" date="2015" name="Nature">
        <title>Complex archaea that bridge the gap between prokaryotes and eukaryotes.</title>
        <authorList>
            <person name="Spang A."/>
            <person name="Saw J.H."/>
            <person name="Jorgensen S.L."/>
            <person name="Zaremba-Niedzwiedzka K."/>
            <person name="Martijn J."/>
            <person name="Lind A.E."/>
            <person name="van Eijk R."/>
            <person name="Schleper C."/>
            <person name="Guy L."/>
            <person name="Ettema T.J."/>
        </authorList>
    </citation>
    <scope>NUCLEOTIDE SEQUENCE</scope>
</reference>
<feature type="domain" description="Selenocysteine-specific elongation factor beta-barrel" evidence="6">
    <location>
        <begin position="89"/>
        <end position="164"/>
    </location>
</feature>
<feature type="domain" description="Elongation factor SelB fourth winged-helix" evidence="5">
    <location>
        <begin position="382"/>
        <end position="427"/>
    </location>
</feature>
<dbReference type="Pfam" id="PF09107">
    <property type="entry name" value="WHD_3rd_SelB"/>
    <property type="match status" value="1"/>
</dbReference>
<dbReference type="Pfam" id="PF03144">
    <property type="entry name" value="GTP_EFTU_D2"/>
    <property type="match status" value="1"/>
</dbReference>
<dbReference type="InterPro" id="IPR036390">
    <property type="entry name" value="WH_DNA-bd_sf"/>
</dbReference>
<name>A0A0F9FB21_9ZZZZ</name>
<dbReference type="PANTHER" id="PTHR43721:SF11">
    <property type="entry name" value="SELENOCYSTEINE-SPECIFIC ELONGATION FACTOR"/>
    <property type="match status" value="1"/>
</dbReference>
<dbReference type="AlphaFoldDB" id="A0A0F9FB21"/>
<dbReference type="Gene3D" id="1.10.10.2770">
    <property type="match status" value="1"/>
</dbReference>
<proteinExistence type="predicted"/>
<dbReference type="InterPro" id="IPR009001">
    <property type="entry name" value="Transl_elong_EF1A/Init_IF2_C"/>
</dbReference>
<keyword evidence="1" id="KW-0547">Nucleotide-binding</keyword>
<dbReference type="InterPro" id="IPR015190">
    <property type="entry name" value="Elong_fac_SelB-wing-hlx_typ-2"/>
</dbReference>
<dbReference type="SUPFAM" id="SSF50447">
    <property type="entry name" value="Translation proteins"/>
    <property type="match status" value="1"/>
</dbReference>
<dbReference type="CDD" id="cd15491">
    <property type="entry name" value="selB_III"/>
    <property type="match status" value="1"/>
</dbReference>
<dbReference type="Pfam" id="PF25461">
    <property type="entry name" value="Beta-barrel_SelB"/>
    <property type="match status" value="1"/>
</dbReference>
<evidence type="ECO:0000259" key="3">
    <source>
        <dbReference type="Pfam" id="PF03144"/>
    </source>
</evidence>
<dbReference type="InterPro" id="IPR015191">
    <property type="entry name" value="SelB_WHD4"/>
</dbReference>
<dbReference type="GO" id="GO:0003746">
    <property type="term" value="F:translation elongation factor activity"/>
    <property type="evidence" value="ECO:0007669"/>
    <property type="project" value="InterPro"/>
</dbReference>
<dbReference type="InterPro" id="IPR050055">
    <property type="entry name" value="EF-Tu_GTPase"/>
</dbReference>
<dbReference type="GO" id="GO:0005737">
    <property type="term" value="C:cytoplasm"/>
    <property type="evidence" value="ECO:0007669"/>
    <property type="project" value="InterPro"/>
</dbReference>
<dbReference type="SUPFAM" id="SSF46785">
    <property type="entry name" value="Winged helix' DNA-binding domain"/>
    <property type="match status" value="2"/>
</dbReference>
<evidence type="ECO:0000256" key="1">
    <source>
        <dbReference type="ARBA" id="ARBA00022741"/>
    </source>
</evidence>
<dbReference type="GO" id="GO:0003723">
    <property type="term" value="F:RNA binding"/>
    <property type="evidence" value="ECO:0007669"/>
    <property type="project" value="InterPro"/>
</dbReference>
<dbReference type="PANTHER" id="PTHR43721">
    <property type="entry name" value="ELONGATION FACTOR TU-RELATED"/>
    <property type="match status" value="1"/>
</dbReference>
<dbReference type="GO" id="GO:0005525">
    <property type="term" value="F:GTP binding"/>
    <property type="evidence" value="ECO:0007669"/>
    <property type="project" value="UniProtKB-KW"/>
</dbReference>
<dbReference type="Gene3D" id="1.10.10.10">
    <property type="entry name" value="Winged helix-like DNA-binding domain superfamily/Winged helix DNA-binding domain"/>
    <property type="match status" value="1"/>
</dbReference>
<protein>
    <recommendedName>
        <fullName evidence="8">Translation elongation factor SelB winged helix type 3 domain-containing protein</fullName>
    </recommendedName>
</protein>
<evidence type="ECO:0000256" key="2">
    <source>
        <dbReference type="ARBA" id="ARBA00023134"/>
    </source>
</evidence>
<feature type="non-terminal residue" evidence="7">
    <location>
        <position position="1"/>
    </location>
</feature>
<comment type="caution">
    <text evidence="7">The sequence shown here is derived from an EMBL/GenBank/DDBJ whole genome shotgun (WGS) entry which is preliminary data.</text>
</comment>
<evidence type="ECO:0000259" key="5">
    <source>
        <dbReference type="Pfam" id="PF09107"/>
    </source>
</evidence>
<keyword evidence="2" id="KW-0342">GTP-binding</keyword>
<dbReference type="InterPro" id="IPR036388">
    <property type="entry name" value="WH-like_DNA-bd_sf"/>
</dbReference>
<evidence type="ECO:0000259" key="6">
    <source>
        <dbReference type="Pfam" id="PF25461"/>
    </source>
</evidence>
<dbReference type="InterPro" id="IPR004161">
    <property type="entry name" value="EFTu-like_2"/>
</dbReference>
<dbReference type="EMBL" id="LAZR01031175">
    <property type="protein sequence ID" value="KKL54505.1"/>
    <property type="molecule type" value="Genomic_DNA"/>
</dbReference>
<accession>A0A0F9FB21</accession>
<gene>
    <name evidence="7" type="ORF">LCGC14_2264730</name>
</gene>
<dbReference type="InterPro" id="IPR057335">
    <property type="entry name" value="Beta-barrel_SelB"/>
</dbReference>